<dbReference type="Proteomes" id="UP000276215">
    <property type="component" value="Unassembled WGS sequence"/>
</dbReference>
<dbReference type="EMBL" id="ML120547">
    <property type="protein sequence ID" value="RPA89983.1"/>
    <property type="molecule type" value="Genomic_DNA"/>
</dbReference>
<reference evidence="1 2" key="1">
    <citation type="journal article" date="2018" name="Nat. Ecol. Evol.">
        <title>Pezizomycetes genomes reveal the molecular basis of ectomycorrhizal truffle lifestyle.</title>
        <authorList>
            <person name="Murat C."/>
            <person name="Payen T."/>
            <person name="Noel B."/>
            <person name="Kuo A."/>
            <person name="Morin E."/>
            <person name="Chen J."/>
            <person name="Kohler A."/>
            <person name="Krizsan K."/>
            <person name="Balestrini R."/>
            <person name="Da Silva C."/>
            <person name="Montanini B."/>
            <person name="Hainaut M."/>
            <person name="Levati E."/>
            <person name="Barry K.W."/>
            <person name="Belfiori B."/>
            <person name="Cichocki N."/>
            <person name="Clum A."/>
            <person name="Dockter R.B."/>
            <person name="Fauchery L."/>
            <person name="Guy J."/>
            <person name="Iotti M."/>
            <person name="Le Tacon F."/>
            <person name="Lindquist E.A."/>
            <person name="Lipzen A."/>
            <person name="Malagnac F."/>
            <person name="Mello A."/>
            <person name="Molinier V."/>
            <person name="Miyauchi S."/>
            <person name="Poulain J."/>
            <person name="Riccioni C."/>
            <person name="Rubini A."/>
            <person name="Sitrit Y."/>
            <person name="Splivallo R."/>
            <person name="Traeger S."/>
            <person name="Wang M."/>
            <person name="Zifcakova L."/>
            <person name="Wipf D."/>
            <person name="Zambonelli A."/>
            <person name="Paolocci F."/>
            <person name="Nowrousian M."/>
            <person name="Ottonello S."/>
            <person name="Baldrian P."/>
            <person name="Spatafora J.W."/>
            <person name="Henrissat B."/>
            <person name="Nagy L.G."/>
            <person name="Aury J.M."/>
            <person name="Wincker P."/>
            <person name="Grigoriev I.V."/>
            <person name="Bonfante P."/>
            <person name="Martin F.M."/>
        </authorList>
    </citation>
    <scope>NUCLEOTIDE SEQUENCE [LARGE SCALE GENOMIC DNA]</scope>
    <source>
        <strain evidence="1 2">120613-1</strain>
    </source>
</reference>
<dbReference type="AlphaFoldDB" id="A0A3N4IUW9"/>
<keyword evidence="2" id="KW-1185">Reference proteome</keyword>
<sequence>MVIPKVKKHPPLGKIIDEYRYKYLRKQKHERCRNKLETRELLEKSREVQLTKGRVNKCPRKYK</sequence>
<organism evidence="1 2">
    <name type="scientific">Choiromyces venosus 120613-1</name>
    <dbReference type="NCBI Taxonomy" id="1336337"/>
    <lineage>
        <taxon>Eukaryota</taxon>
        <taxon>Fungi</taxon>
        <taxon>Dikarya</taxon>
        <taxon>Ascomycota</taxon>
        <taxon>Pezizomycotina</taxon>
        <taxon>Pezizomycetes</taxon>
        <taxon>Pezizales</taxon>
        <taxon>Tuberaceae</taxon>
        <taxon>Choiromyces</taxon>
    </lineage>
</organism>
<name>A0A3N4IUW9_9PEZI</name>
<accession>A0A3N4IUW9</accession>
<protein>
    <submittedName>
        <fullName evidence="1">Uncharacterized protein</fullName>
    </submittedName>
</protein>
<proteinExistence type="predicted"/>
<gene>
    <name evidence="1" type="ORF">L873DRAFT_1821893</name>
</gene>
<evidence type="ECO:0000313" key="2">
    <source>
        <dbReference type="Proteomes" id="UP000276215"/>
    </source>
</evidence>
<evidence type="ECO:0000313" key="1">
    <source>
        <dbReference type="EMBL" id="RPA89983.1"/>
    </source>
</evidence>